<feature type="compositionally biased region" description="Low complexity" evidence="1">
    <location>
        <begin position="323"/>
        <end position="344"/>
    </location>
</feature>
<feature type="compositionally biased region" description="Low complexity" evidence="1">
    <location>
        <begin position="169"/>
        <end position="183"/>
    </location>
</feature>
<feature type="compositionally biased region" description="Basic and acidic residues" evidence="1">
    <location>
        <begin position="1094"/>
        <end position="1107"/>
    </location>
</feature>
<reference evidence="2 3" key="1">
    <citation type="journal article" date="2013" name="BMC Genomics">
        <title>The genome and transcriptome of the pine saprophyte Ophiostoma piceae, and a comparison with the bark beetle-associated pine pathogen Grosmannia clavigera.</title>
        <authorList>
            <person name="Haridas S."/>
            <person name="Wang Y."/>
            <person name="Lim L."/>
            <person name="Massoumi Alamouti S."/>
            <person name="Jackman S."/>
            <person name="Docking R."/>
            <person name="Robertson G."/>
            <person name="Birol I."/>
            <person name="Bohlmann J."/>
            <person name="Breuil C."/>
        </authorList>
    </citation>
    <scope>NUCLEOTIDE SEQUENCE [LARGE SCALE GENOMIC DNA]</scope>
    <source>
        <strain evidence="2 3">UAMH 11346</strain>
    </source>
</reference>
<organism evidence="2 3">
    <name type="scientific">Ophiostoma piceae (strain UAMH 11346)</name>
    <name type="common">Sap stain fungus</name>
    <dbReference type="NCBI Taxonomy" id="1262450"/>
    <lineage>
        <taxon>Eukaryota</taxon>
        <taxon>Fungi</taxon>
        <taxon>Dikarya</taxon>
        <taxon>Ascomycota</taxon>
        <taxon>Pezizomycotina</taxon>
        <taxon>Sordariomycetes</taxon>
        <taxon>Sordariomycetidae</taxon>
        <taxon>Ophiostomatales</taxon>
        <taxon>Ophiostomataceae</taxon>
        <taxon>Ophiostoma</taxon>
    </lineage>
</organism>
<feature type="region of interest" description="Disordered" evidence="1">
    <location>
        <begin position="223"/>
        <end position="245"/>
    </location>
</feature>
<feature type="compositionally biased region" description="Polar residues" evidence="1">
    <location>
        <begin position="150"/>
        <end position="168"/>
    </location>
</feature>
<feature type="compositionally biased region" description="Polar residues" evidence="1">
    <location>
        <begin position="672"/>
        <end position="681"/>
    </location>
</feature>
<feature type="compositionally biased region" description="Low complexity" evidence="1">
    <location>
        <begin position="1119"/>
        <end position="1133"/>
    </location>
</feature>
<name>S3D0L3_OPHP1</name>
<feature type="compositionally biased region" description="Polar residues" evidence="1">
    <location>
        <begin position="262"/>
        <end position="281"/>
    </location>
</feature>
<dbReference type="AlphaFoldDB" id="S3D0L3"/>
<sequence>MAGSDSSLWARLDQAFAFGMPDENGGRWEVVDPSRGRPRTRSGSSRAEHKDKVGINVTVIMPPDQQQQQFLQQQLEQRLQQWDLASQPILERFQREGEPSSTTEAKLILKVEPSFTTKTSYVLAASAPSPSLLPLHASPSSPTTKLHPPRSSQQNPEPTPKTTSWARHSTQQLSQQLAQTPTPTQILTPALTETVAKPTQTVRQRRSKSLIKSPILAPLELSPLRTTPAPATAPMPVTAAPMSSMSSTTVDIRPYTPLVQSTLTAPTCDTGKPPSSRQSDAAFSVAPKSSSKSSSKSRSQSSSSRSDDADAVSIMGESRRSNSPFRTLKSFSSSSRLRPSAAAPGKAVRKFMRLASMAASSAKDAVSGPILQKNEHGNLYPIRSPIFTGGAPSASASASSEASSPGFLISPSIVTTTSTSSSRRSSAFPSISTPVPQNLMLRHRSMSKIQQLTGLGMGDDDSSAVDPGVSASSLRRSMSTDMNMRSTKNNNSNTVMTPVTPDTPDLVTASLLQSLSQTSTKPPPSFQTAYQSPYQSAFAQYQPYQPSYQSYQSDRNLLPPNRMLKSKRYSDPNMAPIIEHPDDSSEMNSKRSSTSHYSDEAPAEVELESTMKADMNVEADLIEAMIEKLQQETIGESLPTDPASVPEESFDVDEESSFIPSRAPPVPISHPNRPTSRSSLRPSDAGTTVPVSAFSSFTTSSLSSLPTPSSIAKHIPSIRLFPSAIASAVSGTTSGASSSSPSPVSATSPSMPNISNPWPAYPPPRPAPPPPLQLDDISEVDDDEHAAGEGAEKRFSGSATSNYRSSVAMSAATSNRLSSSYHARSKSSGSASESIANSVSSVMSSVGSSVGNRATGGGCGYNGYNSFSSFSSNSTNGTGSNRLSFQQPSVPAPPVMTNTTTIMVPAQVLPPQVYPPPTSPLPAPPTSASKAHSPAPSLSQSAPVQDESRAQAQAQAQAPTPTKTQTQPFVQKQPSPISAFDHDDEDERSLAYRFKKGAVGAVPSRDSVRWRPSALGKSFFRREASPAPSEVSSFSSTGSRSVSAGFSSTPGSSSSQPTSHGHRTSLSATSIKAAGQRMAQATRKTVGGGSTSEQQRELEKEKWRENLRSQIRVIPEGQSAGSSDASATTPTSSMDARRASSRGRMI</sequence>
<feature type="compositionally biased region" description="Basic and acidic residues" evidence="1">
    <location>
        <begin position="785"/>
        <end position="795"/>
    </location>
</feature>
<feature type="region of interest" description="Disordered" evidence="1">
    <location>
        <begin position="1017"/>
        <end position="1146"/>
    </location>
</feature>
<gene>
    <name evidence="2" type="ORF">F503_03192</name>
</gene>
<feature type="compositionally biased region" description="Low complexity" evidence="1">
    <location>
        <begin position="950"/>
        <end position="974"/>
    </location>
</feature>
<feature type="compositionally biased region" description="Low complexity" evidence="1">
    <location>
        <begin position="288"/>
        <end position="304"/>
    </location>
</feature>
<dbReference type="eggNOG" id="ENOG502RK78">
    <property type="taxonomic scope" value="Eukaryota"/>
</dbReference>
<feature type="compositionally biased region" description="Basic and acidic residues" evidence="1">
    <location>
        <begin position="24"/>
        <end position="35"/>
    </location>
</feature>
<dbReference type="EMBL" id="KE148152">
    <property type="protein sequence ID" value="EPE06765.1"/>
    <property type="molecule type" value="Genomic_DNA"/>
</dbReference>
<dbReference type="OMA" id="TTYNIGP"/>
<feature type="compositionally biased region" description="Low complexity" evidence="1">
    <location>
        <begin position="818"/>
        <end position="851"/>
    </location>
</feature>
<feature type="compositionally biased region" description="Low complexity" evidence="1">
    <location>
        <begin position="1025"/>
        <end position="1059"/>
    </location>
</feature>
<dbReference type="OrthoDB" id="10457030at2759"/>
<dbReference type="VEuPathDB" id="FungiDB:F503_03192"/>
<feature type="compositionally biased region" description="Low complexity" evidence="1">
    <location>
        <begin position="730"/>
        <end position="750"/>
    </location>
</feature>
<feature type="compositionally biased region" description="Polar residues" evidence="1">
    <location>
        <begin position="797"/>
        <end position="817"/>
    </location>
</feature>
<accession>S3D0L3</accession>
<evidence type="ECO:0000256" key="1">
    <source>
        <dbReference type="SAM" id="MobiDB-lite"/>
    </source>
</evidence>
<dbReference type="HOGENOM" id="CLU_277073_0_0_1"/>
<feature type="compositionally biased region" description="Low complexity" evidence="1">
    <location>
        <begin position="129"/>
        <end position="142"/>
    </location>
</feature>
<feature type="compositionally biased region" description="Pro residues" evidence="1">
    <location>
        <begin position="912"/>
        <end position="925"/>
    </location>
</feature>
<feature type="region of interest" description="Disordered" evidence="1">
    <location>
        <begin position="262"/>
        <end position="344"/>
    </location>
</feature>
<feature type="region of interest" description="Disordered" evidence="1">
    <location>
        <begin position="635"/>
        <end position="687"/>
    </location>
</feature>
<proteinExistence type="predicted"/>
<evidence type="ECO:0000313" key="2">
    <source>
        <dbReference type="EMBL" id="EPE06765.1"/>
    </source>
</evidence>
<keyword evidence="3" id="KW-1185">Reference proteome</keyword>
<feature type="compositionally biased region" description="Low complexity" evidence="1">
    <location>
        <begin position="494"/>
        <end position="505"/>
    </location>
</feature>
<feature type="compositionally biased region" description="Polar residues" evidence="1">
    <location>
        <begin position="470"/>
        <end position="493"/>
    </location>
</feature>
<feature type="compositionally biased region" description="Pro residues" evidence="1">
    <location>
        <begin position="759"/>
        <end position="772"/>
    </location>
</feature>
<feature type="compositionally biased region" description="Low complexity" evidence="1">
    <location>
        <begin position="862"/>
        <end position="881"/>
    </location>
</feature>
<feature type="region of interest" description="Disordered" evidence="1">
    <location>
        <begin position="453"/>
        <end position="505"/>
    </location>
</feature>
<feature type="region of interest" description="Disordered" evidence="1">
    <location>
        <begin position="129"/>
        <end position="183"/>
    </location>
</feature>
<feature type="compositionally biased region" description="Polar residues" evidence="1">
    <location>
        <begin position="586"/>
        <end position="596"/>
    </location>
</feature>
<protein>
    <submittedName>
        <fullName evidence="2">Uncharacterized protein</fullName>
    </submittedName>
</protein>
<feature type="region of interest" description="Disordered" evidence="1">
    <location>
        <begin position="565"/>
        <end position="604"/>
    </location>
</feature>
<feature type="compositionally biased region" description="Low complexity" evidence="1">
    <location>
        <begin position="226"/>
        <end position="245"/>
    </location>
</feature>
<feature type="region of interest" description="Disordered" evidence="1">
    <location>
        <begin position="19"/>
        <end position="52"/>
    </location>
</feature>
<feature type="region of interest" description="Disordered" evidence="1">
    <location>
        <begin position="730"/>
        <end position="988"/>
    </location>
</feature>
<evidence type="ECO:0000313" key="3">
    <source>
        <dbReference type="Proteomes" id="UP000016923"/>
    </source>
</evidence>
<feature type="region of interest" description="Disordered" evidence="1">
    <location>
        <begin position="190"/>
        <end position="209"/>
    </location>
</feature>
<dbReference type="Proteomes" id="UP000016923">
    <property type="component" value="Unassembled WGS sequence"/>
</dbReference>